<gene>
    <name evidence="11 12" type="primary">LOC106463555</name>
</gene>
<dbReference type="GeneID" id="106463555"/>
<feature type="compositionally biased region" description="Low complexity" evidence="8">
    <location>
        <begin position="724"/>
        <end position="748"/>
    </location>
</feature>
<dbReference type="SUPFAM" id="SSF57850">
    <property type="entry name" value="RING/U-box"/>
    <property type="match status" value="1"/>
</dbReference>
<dbReference type="PANTHER" id="PTHR24104:SF47">
    <property type="entry name" value="E3 UBIQUITIN-PROTEIN LIGASE NHLRC1"/>
    <property type="match status" value="1"/>
</dbReference>
<dbReference type="Gene3D" id="3.30.40.10">
    <property type="entry name" value="Zinc/RING finger domain, C3HC4 (zinc finger)"/>
    <property type="match status" value="1"/>
</dbReference>
<feature type="compositionally biased region" description="Low complexity" evidence="8">
    <location>
        <begin position="592"/>
        <end position="609"/>
    </location>
</feature>
<evidence type="ECO:0000313" key="12">
    <source>
        <dbReference type="RefSeq" id="XP_022246803.1"/>
    </source>
</evidence>
<feature type="compositionally biased region" description="Polar residues" evidence="8">
    <location>
        <begin position="776"/>
        <end position="785"/>
    </location>
</feature>
<feature type="repeat" description="NHL" evidence="6">
    <location>
        <begin position="1162"/>
        <end position="1205"/>
    </location>
</feature>
<dbReference type="InterPro" id="IPR011042">
    <property type="entry name" value="6-blade_b-propeller_TolB-like"/>
</dbReference>
<evidence type="ECO:0000259" key="9">
    <source>
        <dbReference type="PROSITE" id="PS50089"/>
    </source>
</evidence>
<keyword evidence="1" id="KW-0479">Metal-binding</keyword>
<evidence type="ECO:0000256" key="7">
    <source>
        <dbReference type="SAM" id="Coils"/>
    </source>
</evidence>
<feature type="repeat" description="NHL" evidence="6">
    <location>
        <begin position="1068"/>
        <end position="1111"/>
    </location>
</feature>
<feature type="compositionally biased region" description="Polar residues" evidence="8">
    <location>
        <begin position="501"/>
        <end position="517"/>
    </location>
</feature>
<dbReference type="CDD" id="cd14954">
    <property type="entry name" value="NHL_TRIM71_like"/>
    <property type="match status" value="1"/>
</dbReference>
<evidence type="ECO:0000256" key="6">
    <source>
        <dbReference type="PROSITE-ProRule" id="PRU00504"/>
    </source>
</evidence>
<feature type="compositionally biased region" description="Basic and acidic residues" evidence="8">
    <location>
        <begin position="484"/>
        <end position="497"/>
    </location>
</feature>
<dbReference type="InterPro" id="IPR018957">
    <property type="entry name" value="Znf_C3HC4_RING-type"/>
</dbReference>
<evidence type="ECO:0000256" key="8">
    <source>
        <dbReference type="SAM" id="MobiDB-lite"/>
    </source>
</evidence>
<keyword evidence="10" id="KW-1185">Reference proteome</keyword>
<feature type="compositionally biased region" description="Basic and acidic residues" evidence="8">
    <location>
        <begin position="763"/>
        <end position="775"/>
    </location>
</feature>
<dbReference type="Pfam" id="PF01436">
    <property type="entry name" value="NHL"/>
    <property type="match status" value="5"/>
</dbReference>
<evidence type="ECO:0000256" key="5">
    <source>
        <dbReference type="PROSITE-ProRule" id="PRU00175"/>
    </source>
</evidence>
<feature type="repeat" description="NHL" evidence="6">
    <location>
        <begin position="1209"/>
        <end position="1249"/>
    </location>
</feature>
<feature type="repeat" description="NHL" evidence="6">
    <location>
        <begin position="1021"/>
        <end position="1064"/>
    </location>
</feature>
<evidence type="ECO:0000256" key="4">
    <source>
        <dbReference type="ARBA" id="ARBA00022833"/>
    </source>
</evidence>
<keyword evidence="4" id="KW-0862">Zinc</keyword>
<feature type="coiled-coil region" evidence="7">
    <location>
        <begin position="128"/>
        <end position="231"/>
    </location>
</feature>
<feature type="compositionally biased region" description="Basic and acidic residues" evidence="8">
    <location>
        <begin position="346"/>
        <end position="355"/>
    </location>
</feature>
<name>A0ABM1ST47_LIMPO</name>
<dbReference type="InterPro" id="IPR001258">
    <property type="entry name" value="NHL_repeat"/>
</dbReference>
<dbReference type="Pfam" id="PF00097">
    <property type="entry name" value="zf-C3HC4"/>
    <property type="match status" value="1"/>
</dbReference>
<dbReference type="InterPro" id="IPR001841">
    <property type="entry name" value="Znf_RING"/>
</dbReference>
<keyword evidence="3 5" id="KW-0863">Zinc-finger</keyword>
<dbReference type="RefSeq" id="XP_013779058.1">
    <property type="nucleotide sequence ID" value="XM_013923604.2"/>
</dbReference>
<evidence type="ECO:0000313" key="11">
    <source>
        <dbReference type="RefSeq" id="XP_013779058.1"/>
    </source>
</evidence>
<feature type="repeat" description="NHL" evidence="6">
    <location>
        <begin position="976"/>
        <end position="1017"/>
    </location>
</feature>
<dbReference type="PROSITE" id="PS50089">
    <property type="entry name" value="ZF_RING_2"/>
    <property type="match status" value="1"/>
</dbReference>
<organism evidence="10 12">
    <name type="scientific">Limulus polyphemus</name>
    <name type="common">Atlantic horseshoe crab</name>
    <dbReference type="NCBI Taxonomy" id="6850"/>
    <lineage>
        <taxon>Eukaryota</taxon>
        <taxon>Metazoa</taxon>
        <taxon>Ecdysozoa</taxon>
        <taxon>Arthropoda</taxon>
        <taxon>Chelicerata</taxon>
        <taxon>Merostomata</taxon>
        <taxon>Xiphosura</taxon>
        <taxon>Limulidae</taxon>
        <taxon>Limulus</taxon>
    </lineage>
</organism>
<dbReference type="InterPro" id="IPR013083">
    <property type="entry name" value="Znf_RING/FYVE/PHD"/>
</dbReference>
<feature type="compositionally biased region" description="Low complexity" evidence="8">
    <location>
        <begin position="622"/>
        <end position="638"/>
    </location>
</feature>
<sequence length="1249" mass="141678">MTSAWSQLEQLLTCAICLDRYRNPKLLPCQHTFCLEPCLEGLIDYIRRQVKCPECRAEHRIPYQGVEAFPTNVTLTRFLDLHRDVTGEEPEPLPSMMERCAVCNDKAHVKKCGHCNKKVCDECKEAHLDILRREILRVNNQVKRSLQKVSDTLTQTQSNRSRLQENADRVKEEIEEMVRRYNEDLKHTEKRLKEEIDIYVQKELRQMNGMKDNLEMELTNLTGNCELLEKHMNENIDWTDSELLQYKEVIFKMLDFVRHFDTGISDFTRRITFQPRTNPDVLHRVLEEFGDLKVNAPTPPPTGNLSPSPSNSLLRSQSDHWLSTHFQRRQDNRSTSDFSQHGIISDSERDGRHGEVGLQSRSRRECRDNSPYRRFGDRSSREYETPDRERRLLKPENDIRDVKSWRDCDGTIGTYRSRYMRGSYENLRQDRESSQGRSVRFHDTDVQCNESVFDTNGLRGPLSGVPRLKDSAYIMERLHQNEVRQKKQIQEEEHQRLENPVPSSKINSVPSRPTARQISEDDVEKQKKQSQLSATMTETREKMATTSTSSAATVPSELPSRVLSKRAEESSVSAANESSETRQHEILATELTTSSSGGSTGSSSATTSTPDEQGSRSYKPITSGDAEGTTSTETSSGSRFSREQNPRGLTPRSDWTLQKKTLPVDVEERSGNYKIGNFNNSQKPYGRTPSLDKKDGDQKNLPKFSFTRRQMVQCSDSESDSESEVNSTETDSDDSSVSNLTSGTSSSVRDLLLRSAQARRKSARTDSPEKADSTRKTSNPRSSQTQKDRYGKRHIPTSSKRKVLINDDVNDEQSDSSRDRYLTRSRSSVILNRQQKDLTDSLANPSGSTQFQTKSGISSQPDKAVSRSKSSRDLVLNDENTETRPPTYRRFIEEKRQALRENAVETNADRGLTSRSEYVRNKYGKTPAEKCDDTNISVDQTYIRRSNVESNINQDPSSSCTPYADKTPQIRQPIIKIGSRGSEPYCFNWPRDVAVSPQNLIAVADSSNHRVQVFNSTGKFLHQFGTYGDSEGEFNSPAGIAINRIGQYLVSDRYNHRVQVFDPNGRFLRSFGTEGNLNSMFNYPWGITTDCLGFIYVCDKENHRIQVFQADGTFVTKFGTLGDSAGEMECPHYVTVKGSEQVIVSDCNNHRIQIFDTRGRLITNFGNEGSALGKFQFPRGVAVNEQGHIFVADSGNNRIQTFLPDGSFLSAFGSWGTGEGEFKGIEGIAVMANDSLLVCDRENHRLQVF</sequence>
<keyword evidence="7" id="KW-0175">Coiled coil</keyword>
<dbReference type="PANTHER" id="PTHR24104">
    <property type="entry name" value="E3 UBIQUITIN-PROTEIN LIGASE NHLRC1-RELATED"/>
    <property type="match status" value="1"/>
</dbReference>
<evidence type="ECO:0000313" key="10">
    <source>
        <dbReference type="Proteomes" id="UP000694941"/>
    </source>
</evidence>
<proteinExistence type="predicted"/>
<evidence type="ECO:0000256" key="1">
    <source>
        <dbReference type="ARBA" id="ARBA00022723"/>
    </source>
</evidence>
<evidence type="ECO:0000256" key="3">
    <source>
        <dbReference type="ARBA" id="ARBA00022771"/>
    </source>
</evidence>
<feature type="compositionally biased region" description="Basic residues" evidence="8">
    <location>
        <begin position="790"/>
        <end position="803"/>
    </location>
</feature>
<dbReference type="PROSITE" id="PS51125">
    <property type="entry name" value="NHL"/>
    <property type="match status" value="6"/>
</dbReference>
<evidence type="ECO:0000256" key="2">
    <source>
        <dbReference type="ARBA" id="ARBA00022737"/>
    </source>
</evidence>
<dbReference type="SUPFAM" id="SSF101898">
    <property type="entry name" value="NHL repeat"/>
    <property type="match status" value="1"/>
</dbReference>
<feature type="compositionally biased region" description="Polar residues" evidence="8">
    <location>
        <begin position="841"/>
        <end position="861"/>
    </location>
</feature>
<feature type="region of interest" description="Disordered" evidence="8">
    <location>
        <begin position="484"/>
        <end position="883"/>
    </location>
</feature>
<feature type="compositionally biased region" description="Polar residues" evidence="8">
    <location>
        <begin position="824"/>
        <end position="833"/>
    </location>
</feature>
<dbReference type="Gene3D" id="2.120.10.30">
    <property type="entry name" value="TolB, C-terminal domain"/>
    <property type="match status" value="3"/>
</dbReference>
<feature type="compositionally biased region" description="Basic and acidic residues" evidence="8">
    <location>
        <begin position="362"/>
        <end position="388"/>
    </location>
</feature>
<keyword evidence="2" id="KW-0677">Repeat</keyword>
<feature type="domain" description="RING-type" evidence="9">
    <location>
        <begin position="14"/>
        <end position="56"/>
    </location>
</feature>
<dbReference type="CDD" id="cd16524">
    <property type="entry name" value="RING-HC_NHL-1-like"/>
    <property type="match status" value="1"/>
</dbReference>
<feature type="region of interest" description="Disordered" evidence="8">
    <location>
        <begin position="292"/>
        <end position="388"/>
    </location>
</feature>
<dbReference type="Proteomes" id="UP000694941">
    <property type="component" value="Unplaced"/>
</dbReference>
<feature type="compositionally biased region" description="Low complexity" evidence="8">
    <location>
        <begin position="303"/>
        <end position="316"/>
    </location>
</feature>
<accession>A0ABM1ST47</accession>
<dbReference type="SMART" id="SM00184">
    <property type="entry name" value="RING"/>
    <property type="match status" value="2"/>
</dbReference>
<feature type="repeat" description="NHL" evidence="6">
    <location>
        <begin position="1115"/>
        <end position="1158"/>
    </location>
</feature>
<dbReference type="RefSeq" id="XP_022246803.1">
    <property type="nucleotide sequence ID" value="XM_022391095.1"/>
</dbReference>
<reference evidence="11 12" key="1">
    <citation type="submission" date="2025-05" db="UniProtKB">
        <authorList>
            <consortium name="RefSeq"/>
        </authorList>
    </citation>
    <scope>IDENTIFICATION</scope>
    <source>
        <tissue evidence="11 12">Muscle</tissue>
    </source>
</reference>
<dbReference type="InterPro" id="IPR050952">
    <property type="entry name" value="TRIM-NHL_E3_ligases"/>
</dbReference>
<feature type="compositionally biased region" description="Low complexity" evidence="8">
    <location>
        <begin position="544"/>
        <end position="553"/>
    </location>
</feature>
<protein>
    <submittedName>
        <fullName evidence="11 12">RING finger protein nhl-1-like</fullName>
    </submittedName>
</protein>
<feature type="compositionally biased region" description="Basic and acidic residues" evidence="8">
    <location>
        <begin position="690"/>
        <end position="700"/>
    </location>
</feature>